<keyword evidence="2" id="KW-1185">Reference proteome</keyword>
<organism evidence="2 3">
    <name type="scientific">Steinernema glaseri</name>
    <dbReference type="NCBI Taxonomy" id="37863"/>
    <lineage>
        <taxon>Eukaryota</taxon>
        <taxon>Metazoa</taxon>
        <taxon>Ecdysozoa</taxon>
        <taxon>Nematoda</taxon>
        <taxon>Chromadorea</taxon>
        <taxon>Rhabditida</taxon>
        <taxon>Tylenchina</taxon>
        <taxon>Panagrolaimomorpha</taxon>
        <taxon>Strongyloidoidea</taxon>
        <taxon>Steinernematidae</taxon>
        <taxon>Steinernema</taxon>
    </lineage>
</organism>
<proteinExistence type="predicted"/>
<keyword evidence="1" id="KW-0732">Signal</keyword>
<accession>A0A1I7XWW2</accession>
<dbReference type="WBParaSite" id="L893_g10286.t1">
    <property type="protein sequence ID" value="L893_g10286.t1"/>
    <property type="gene ID" value="L893_g10286"/>
</dbReference>
<dbReference type="Proteomes" id="UP000095287">
    <property type="component" value="Unplaced"/>
</dbReference>
<feature type="chain" id="PRO_5009311471" evidence="1">
    <location>
        <begin position="19"/>
        <end position="210"/>
    </location>
</feature>
<protein>
    <submittedName>
        <fullName evidence="3">Secreted protein</fullName>
    </submittedName>
</protein>
<evidence type="ECO:0000313" key="3">
    <source>
        <dbReference type="WBParaSite" id="L893_g10286.t1"/>
    </source>
</evidence>
<sequence>MAYFWTLFLFFIVSNVWADQQAHHGEASILTRTITDDQSDLDVTDGQYQEIEDAFKALTEDVDTLIPIPVLDKIADMIVFFNGETQISDKLIADQFSNIESLRTSSHELSLSTPECKQTFSTYVFKHNDPAFRARVKVQSLATGGEPEMTGFKISCRLKSYMEDLPVFAHTLKHAPFGMLCLTANNYSYTELLKIKRIIKIDTFAVVRFT</sequence>
<evidence type="ECO:0000313" key="2">
    <source>
        <dbReference type="Proteomes" id="UP000095287"/>
    </source>
</evidence>
<reference evidence="3" key="1">
    <citation type="submission" date="2016-11" db="UniProtKB">
        <authorList>
            <consortium name="WormBaseParasite"/>
        </authorList>
    </citation>
    <scope>IDENTIFICATION</scope>
</reference>
<name>A0A1I7XWW2_9BILA</name>
<evidence type="ECO:0000256" key="1">
    <source>
        <dbReference type="SAM" id="SignalP"/>
    </source>
</evidence>
<feature type="signal peptide" evidence="1">
    <location>
        <begin position="1"/>
        <end position="18"/>
    </location>
</feature>
<dbReference type="AlphaFoldDB" id="A0A1I7XWW2"/>